<dbReference type="Proteomes" id="UP000204143">
    <property type="component" value="Segment"/>
</dbReference>
<organism evidence="1 2">
    <name type="scientific">Haloarcula californiae tailed virus 2</name>
    <dbReference type="NCBI Taxonomy" id="1273747"/>
    <lineage>
        <taxon>Viruses</taxon>
        <taxon>Duplodnaviria</taxon>
        <taxon>Heunggongvirae</taxon>
        <taxon>Uroviricota</taxon>
        <taxon>Caudoviricetes</taxon>
        <taxon>Saparoviridae</taxon>
        <taxon>Samsavirus</taxon>
        <taxon>Samsavirus crystalli</taxon>
        <taxon>Samsavirus HCTV2</taxon>
    </lineage>
</organism>
<accession>R4TNP4</accession>
<proteinExistence type="predicted"/>
<gene>
    <name evidence="1" type="primary">9</name>
    <name evidence="1" type="ORF">HCTV2_9</name>
</gene>
<evidence type="ECO:0000313" key="2">
    <source>
        <dbReference type="Proteomes" id="UP000204143"/>
    </source>
</evidence>
<evidence type="ECO:0000313" key="1">
    <source>
        <dbReference type="EMBL" id="AGM11853.1"/>
    </source>
</evidence>
<reference evidence="1 2" key="1">
    <citation type="submission" date="2012-12" db="EMBL/GenBank/DDBJ databases">
        <authorList>
            <person name="Sencilo A."/>
            <person name="Jacobs-Sera D."/>
            <person name="Russell D.A."/>
            <person name="Ko C."/>
            <person name="Bowman C.A."/>
            <person name="Atanasova N."/>
            <person name="Osterlund E."/>
            <person name="Oksanen H.M."/>
            <person name="Bamford D.H."/>
            <person name="Hatfull G.F."/>
            <person name="Roine E."/>
            <person name="Hendrix R.W."/>
        </authorList>
    </citation>
    <scope>NUCLEOTIDE SEQUENCE [LARGE SCALE GENOMIC DNA]</scope>
</reference>
<sequence>MPHCDHCGLPAVCFGADLAAPKHRCPRCCREHRQFGGVHGPDNYLEGHAAAEGLVLP</sequence>
<dbReference type="KEGG" id="vg:16193680"/>
<dbReference type="EMBL" id="KC292028">
    <property type="protein sequence ID" value="AGM11853.1"/>
    <property type="molecule type" value="Genomic_DNA"/>
</dbReference>
<keyword evidence="2" id="KW-1185">Reference proteome</keyword>
<protein>
    <submittedName>
        <fullName evidence="1">Uncharacterized protein</fullName>
    </submittedName>
</protein>
<dbReference type="RefSeq" id="YP_008058371.1">
    <property type="nucleotide sequence ID" value="NC_021319.1"/>
</dbReference>
<dbReference type="GeneID" id="16193680"/>
<name>R4TNP4_9CAUD</name>